<organism evidence="2 3">
    <name type="scientific">Methylomonas lenta</name>
    <dbReference type="NCBI Taxonomy" id="980561"/>
    <lineage>
        <taxon>Bacteria</taxon>
        <taxon>Pseudomonadati</taxon>
        <taxon>Pseudomonadota</taxon>
        <taxon>Gammaproteobacteria</taxon>
        <taxon>Methylococcales</taxon>
        <taxon>Methylococcaceae</taxon>
        <taxon>Methylomonas</taxon>
    </lineage>
</organism>
<keyword evidence="1" id="KW-0732">Signal</keyword>
<dbReference type="STRING" id="980561.A1359_00555"/>
<comment type="caution">
    <text evidence="2">The sequence shown here is derived from an EMBL/GenBank/DDBJ whole genome shotgun (WGS) entry which is preliminary data.</text>
</comment>
<feature type="chain" id="PRO_5008068965" description="DUF4398 domain-containing protein" evidence="1">
    <location>
        <begin position="27"/>
        <end position="128"/>
    </location>
</feature>
<protein>
    <recommendedName>
        <fullName evidence="4">DUF4398 domain-containing protein</fullName>
    </recommendedName>
</protein>
<dbReference type="OrthoDB" id="5573019at2"/>
<dbReference type="RefSeq" id="WP_066982266.1">
    <property type="nucleotide sequence ID" value="NZ_LUUI01000102.1"/>
</dbReference>
<reference evidence="2 3" key="1">
    <citation type="submission" date="2016-03" db="EMBL/GenBank/DDBJ databases">
        <authorList>
            <person name="Ploux O."/>
        </authorList>
    </citation>
    <scope>NUCLEOTIDE SEQUENCE [LARGE SCALE GENOMIC DNA]</scope>
    <source>
        <strain evidence="2 3">R-45370</strain>
    </source>
</reference>
<gene>
    <name evidence="2" type="ORF">A1359_00555</name>
</gene>
<dbReference type="AlphaFoldDB" id="A0A177NBZ7"/>
<evidence type="ECO:0000313" key="3">
    <source>
        <dbReference type="Proteomes" id="UP000078476"/>
    </source>
</evidence>
<dbReference type="Proteomes" id="UP000078476">
    <property type="component" value="Unassembled WGS sequence"/>
</dbReference>
<evidence type="ECO:0000256" key="1">
    <source>
        <dbReference type="SAM" id="SignalP"/>
    </source>
</evidence>
<sequence>MNILKSAAIAFSLTIAMGTFSTAAVAESDPGRVSHNPADVIVEINKRIDAAENAINNGAEGDEVVALIRKARDFTKELNANDKVSRETAKVRAHLKKAEASAKTADLQDAKAHLADAKKALVTLQTFM</sequence>
<feature type="signal peptide" evidence="1">
    <location>
        <begin position="1"/>
        <end position="26"/>
    </location>
</feature>
<dbReference type="EMBL" id="LUUI01000102">
    <property type="protein sequence ID" value="OAI15415.1"/>
    <property type="molecule type" value="Genomic_DNA"/>
</dbReference>
<name>A0A177NBZ7_9GAMM</name>
<accession>A0A177NBZ7</accession>
<evidence type="ECO:0008006" key="4">
    <source>
        <dbReference type="Google" id="ProtNLM"/>
    </source>
</evidence>
<evidence type="ECO:0000313" key="2">
    <source>
        <dbReference type="EMBL" id="OAI15415.1"/>
    </source>
</evidence>
<proteinExistence type="predicted"/>
<keyword evidence="3" id="KW-1185">Reference proteome</keyword>